<feature type="binding site" evidence="6">
    <location>
        <position position="152"/>
    </location>
    <ligand>
        <name>8-oxoguanine</name>
        <dbReference type="ChEBI" id="CHEBI:52617"/>
    </ligand>
</feature>
<dbReference type="HAMAP" id="MF_01168">
    <property type="entry name" value="AGOG"/>
    <property type="match status" value="1"/>
</dbReference>
<sequence length="245" mass="29883">MTLKERLIEVIKEVGIEGARYIEENIDLQYYYIKKLYEKIGDEENLVRLVILNSLSSYQLSSRAEEWWREFSEYFSNNKPKDVLNDYIEFLKKSRTNRRFINRKIDRMIKVRNFIKNLSLDRIYEYYNDMLKLKADLDKSLGVKKYYKTVVFSVKMFGYSCRIIFNKFIAYPFEIDIPLDNRMIKFTRRFTNKNFLEFWREVSIKSNVPPLHIDSIFWPFLTNREVRNEKLGSLIEFLNKVYHKK</sequence>
<proteinExistence type="inferred from homology"/>
<evidence type="ECO:0000313" key="8">
    <source>
        <dbReference type="Proteomes" id="UP000266622"/>
    </source>
</evidence>
<gene>
    <name evidence="7" type="ORF">BXU00_03060</name>
</gene>
<feature type="active site" description="Schiff-base intermediate with DNA" evidence="6">
    <location>
        <position position="148"/>
    </location>
</feature>
<evidence type="ECO:0000256" key="1">
    <source>
        <dbReference type="ARBA" id="ARBA00022763"/>
    </source>
</evidence>
<keyword evidence="5 6" id="KW-0456">Lyase</keyword>
<protein>
    <recommendedName>
        <fullName evidence="6">N-glycosylase/DNA lyase</fullName>
    </recommendedName>
    <alternativeName>
        <fullName evidence="6">8-oxoguanine DNA glycosylase</fullName>
        <ecNumber evidence="6">3.2.2.-</ecNumber>
    </alternativeName>
    <alternativeName>
        <fullName evidence="6">AGOG</fullName>
    </alternativeName>
    <alternativeName>
        <fullName evidence="6">DNA-(apurinic or apyrimidinic site) lyase</fullName>
        <shortName evidence="6">AP lyase</shortName>
        <ecNumber evidence="6">4.2.99.18</ecNumber>
    </alternativeName>
</protein>
<dbReference type="EC" id="4.2.99.18" evidence="6"/>
<name>A0A397WPY2_9ARCH</name>
<keyword evidence="2 6" id="KW-0228">DNA excision</keyword>
<comment type="caution">
    <text evidence="7">The sequence shown here is derived from an EMBL/GenBank/DDBJ whole genome shotgun (WGS) entry which is preliminary data.</text>
</comment>
<comment type="function">
    <text evidence="6">DNA repair enzyme that is part of the base excision repair (BER) pathway; protects from oxidative damage by removing the major product of DNA oxidation, 8-oxoguanine (GO), from single- and double-stranded DNA substrates.</text>
</comment>
<evidence type="ECO:0000256" key="6">
    <source>
        <dbReference type="HAMAP-Rule" id="MF_01168"/>
    </source>
</evidence>
<dbReference type="EC" id="3.2.2.-" evidence="6"/>
<organism evidence="7 8">
    <name type="scientific">Candidatus Nanoclepta minutus</name>
    <dbReference type="NCBI Taxonomy" id="1940235"/>
    <lineage>
        <taxon>Archaea</taxon>
        <taxon>Nanobdellota</taxon>
        <taxon>Candidatus Nanoclepta</taxon>
    </lineage>
</organism>
<dbReference type="Proteomes" id="UP000266622">
    <property type="component" value="Unassembled WGS sequence"/>
</dbReference>
<feature type="binding site" evidence="6">
    <location>
        <position position="214"/>
    </location>
    <ligand>
        <name>8-oxoguanine</name>
        <dbReference type="ChEBI" id="CHEBI:52617"/>
    </ligand>
</feature>
<evidence type="ECO:0000256" key="5">
    <source>
        <dbReference type="ARBA" id="ARBA00023239"/>
    </source>
</evidence>
<accession>A0A397WPY2</accession>
<feature type="binding site" evidence="6">
    <location>
        <position position="68"/>
    </location>
    <ligand>
        <name>8-oxoguanine</name>
        <dbReference type="ChEBI" id="CHEBI:52617"/>
    </ligand>
</feature>
<dbReference type="SUPFAM" id="SSF48150">
    <property type="entry name" value="DNA-glycosylase"/>
    <property type="match status" value="1"/>
</dbReference>
<dbReference type="AlphaFoldDB" id="A0A397WPY2"/>
<dbReference type="Gene3D" id="1.10.340.30">
    <property type="entry name" value="Hypothetical protein, domain 2"/>
    <property type="match status" value="1"/>
</dbReference>
<evidence type="ECO:0000256" key="4">
    <source>
        <dbReference type="ARBA" id="ARBA00023204"/>
    </source>
</evidence>
<feature type="binding site" evidence="6">
    <location>
        <position position="178"/>
    </location>
    <ligand>
        <name>8-oxoguanine</name>
        <dbReference type="ChEBI" id="CHEBI:52617"/>
    </ligand>
</feature>
<keyword evidence="3 6" id="KW-0378">Hydrolase</keyword>
<dbReference type="InterPro" id="IPR015254">
    <property type="entry name" value="AGOG-like"/>
</dbReference>
<dbReference type="GO" id="GO:0140078">
    <property type="term" value="F:class I DNA-(apurinic or apyrimidinic site) endonuclease activity"/>
    <property type="evidence" value="ECO:0007669"/>
    <property type="project" value="UniProtKB-EC"/>
</dbReference>
<evidence type="ECO:0000313" key="7">
    <source>
        <dbReference type="EMBL" id="RIB35153.1"/>
    </source>
</evidence>
<comment type="catalytic activity">
    <reaction evidence="6">
        <text>2'-deoxyribonucleotide-(2'-deoxyribose 5'-phosphate)-2'-deoxyribonucleotide-DNA = a 3'-end 2'-deoxyribonucleotide-(2,3-dehydro-2,3-deoxyribose 5'-phosphate)-DNA + a 5'-end 5'-phospho-2'-deoxyribonucleoside-DNA + H(+)</text>
        <dbReference type="Rhea" id="RHEA:66592"/>
        <dbReference type="Rhea" id="RHEA-COMP:13180"/>
        <dbReference type="Rhea" id="RHEA-COMP:16897"/>
        <dbReference type="Rhea" id="RHEA-COMP:17067"/>
        <dbReference type="ChEBI" id="CHEBI:15378"/>
        <dbReference type="ChEBI" id="CHEBI:136412"/>
        <dbReference type="ChEBI" id="CHEBI:157695"/>
        <dbReference type="ChEBI" id="CHEBI:167181"/>
        <dbReference type="EC" id="4.2.99.18"/>
    </reaction>
</comment>
<comment type="domain">
    <text evidence="6">Contains two alpha-helical subdomains, with the 8-oxoguanine binding site located in a cleft at their interface. Contains a helix-hairpin-helix (HhH) structural motif and a Gly/Pro-rich sequence followed by a conserved Asp (HhH-GPD motif).</text>
</comment>
<dbReference type="GO" id="GO:0006284">
    <property type="term" value="P:base-excision repair"/>
    <property type="evidence" value="ECO:0007669"/>
    <property type="project" value="UniProtKB-UniRule"/>
</dbReference>
<dbReference type="InterPro" id="IPR011257">
    <property type="entry name" value="DNA_glycosylase"/>
</dbReference>
<dbReference type="GO" id="GO:0000702">
    <property type="term" value="F:oxidized base lesion DNA N-glycosylase activity"/>
    <property type="evidence" value="ECO:0007669"/>
    <property type="project" value="UniProtKB-UniRule"/>
</dbReference>
<feature type="active site" evidence="6">
    <location>
        <position position="180"/>
    </location>
</feature>
<keyword evidence="1 6" id="KW-0227">DNA damage</keyword>
<evidence type="ECO:0000256" key="2">
    <source>
        <dbReference type="ARBA" id="ARBA00022769"/>
    </source>
</evidence>
<dbReference type="EMBL" id="MWMI01000005">
    <property type="protein sequence ID" value="RIB35153.1"/>
    <property type="molecule type" value="Genomic_DNA"/>
</dbReference>
<feature type="binding site" evidence="6">
    <location>
        <position position="29"/>
    </location>
    <ligand>
        <name>8-oxoguanine</name>
        <dbReference type="ChEBI" id="CHEBI:52617"/>
    </ligand>
</feature>
<feature type="binding site" evidence="6">
    <location>
        <position position="218"/>
    </location>
    <ligand>
        <name>8-oxoguanine</name>
        <dbReference type="ChEBI" id="CHEBI:52617"/>
    </ligand>
</feature>
<dbReference type="PIRSF" id="PIRSF008955">
    <property type="entry name" value="AGOG"/>
    <property type="match status" value="1"/>
</dbReference>
<evidence type="ECO:0000256" key="3">
    <source>
        <dbReference type="ARBA" id="ARBA00022801"/>
    </source>
</evidence>
<keyword evidence="4 6" id="KW-0234">DNA repair</keyword>
<feature type="binding site" evidence="6">
    <location>
        <position position="57"/>
    </location>
    <ligand>
        <name>8-oxoguanine</name>
        <dbReference type="ChEBI" id="CHEBI:52617"/>
    </ligand>
</feature>
<dbReference type="NCBIfam" id="NF009785">
    <property type="entry name" value="PRK13280.1-2"/>
    <property type="match status" value="1"/>
</dbReference>
<reference evidence="7 8" key="1">
    <citation type="journal article" date="2018" name="Syst. Appl. Microbiol.">
        <title>A new symbiotic nanoarchaeote (Candidatus Nanoclepta minutus) and its host (Zestosphaera tikiterensis gen. nov., sp. nov.) from a New Zealand hot spring.</title>
        <authorList>
            <person name="St John E."/>
            <person name="Liu Y."/>
            <person name="Podar M."/>
            <person name="Stott M.B."/>
            <person name="Meneghin J."/>
            <person name="Chen Z."/>
            <person name="Lagutin K."/>
            <person name="Mitchell K."/>
            <person name="Reysenbach A.L."/>
        </authorList>
    </citation>
    <scope>NUCLEOTIDE SEQUENCE [LARGE SCALE GENOMIC DNA]</scope>
    <source>
        <strain evidence="7">NZ3</strain>
    </source>
</reference>
<dbReference type="InterPro" id="IPR016544">
    <property type="entry name" value="AGOG"/>
</dbReference>
<comment type="similarity">
    <text evidence="6">Belongs to the archaeal N-glycosylase/DNA lyase (AGOG) family.</text>
</comment>
<dbReference type="Pfam" id="PF09171">
    <property type="entry name" value="AGOG"/>
    <property type="match status" value="1"/>
</dbReference>
<comment type="caution">
    <text evidence="6">Lacks conserved residue(s) required for the propagation of feature annotation.</text>
</comment>